<accession>A0A382EB72</accession>
<feature type="transmembrane region" description="Helical" evidence="1">
    <location>
        <begin position="20"/>
        <end position="42"/>
    </location>
</feature>
<evidence type="ECO:0000313" key="2">
    <source>
        <dbReference type="EMBL" id="SVB47890.1"/>
    </source>
</evidence>
<reference evidence="2" key="1">
    <citation type="submission" date="2018-05" db="EMBL/GenBank/DDBJ databases">
        <authorList>
            <person name="Lanie J.A."/>
            <person name="Ng W.-L."/>
            <person name="Kazmierczak K.M."/>
            <person name="Andrzejewski T.M."/>
            <person name="Davidsen T.M."/>
            <person name="Wayne K.J."/>
            <person name="Tettelin H."/>
            <person name="Glass J.I."/>
            <person name="Rusch D."/>
            <person name="Podicherti R."/>
            <person name="Tsui H.-C.T."/>
            <person name="Winkler M.E."/>
        </authorList>
    </citation>
    <scope>NUCLEOTIDE SEQUENCE</scope>
</reference>
<proteinExistence type="predicted"/>
<protein>
    <submittedName>
        <fullName evidence="2">Uncharacterized protein</fullName>
    </submittedName>
</protein>
<keyword evidence="1" id="KW-0812">Transmembrane</keyword>
<dbReference type="EMBL" id="UINC01043613">
    <property type="protein sequence ID" value="SVB47890.1"/>
    <property type="molecule type" value="Genomic_DNA"/>
</dbReference>
<keyword evidence="1" id="KW-1133">Transmembrane helix</keyword>
<keyword evidence="1" id="KW-0472">Membrane</keyword>
<sequence>MSQVEFNNLMATYEEANYSITYDIGITLLRILTISMLTYLVISTF</sequence>
<organism evidence="2">
    <name type="scientific">marine metagenome</name>
    <dbReference type="NCBI Taxonomy" id="408172"/>
    <lineage>
        <taxon>unclassified sequences</taxon>
        <taxon>metagenomes</taxon>
        <taxon>ecological metagenomes</taxon>
    </lineage>
</organism>
<name>A0A382EB72_9ZZZZ</name>
<evidence type="ECO:0000256" key="1">
    <source>
        <dbReference type="SAM" id="Phobius"/>
    </source>
</evidence>
<gene>
    <name evidence="2" type="ORF">METZ01_LOCUS200744</name>
</gene>
<dbReference type="AlphaFoldDB" id="A0A382EB72"/>